<keyword evidence="2" id="KW-1185">Reference proteome</keyword>
<dbReference type="Proteomes" id="UP001154282">
    <property type="component" value="Unassembled WGS sequence"/>
</dbReference>
<name>A0AAV0MFX0_9ROSI</name>
<sequence length="28" mass="3110">MDASLELSRQTLAGVQSRGQSWLEWCTG</sequence>
<evidence type="ECO:0000313" key="2">
    <source>
        <dbReference type="Proteomes" id="UP001154282"/>
    </source>
</evidence>
<dbReference type="AlphaFoldDB" id="A0AAV0MFX0"/>
<organism evidence="1 2">
    <name type="scientific">Linum tenue</name>
    <dbReference type="NCBI Taxonomy" id="586396"/>
    <lineage>
        <taxon>Eukaryota</taxon>
        <taxon>Viridiplantae</taxon>
        <taxon>Streptophyta</taxon>
        <taxon>Embryophyta</taxon>
        <taxon>Tracheophyta</taxon>
        <taxon>Spermatophyta</taxon>
        <taxon>Magnoliopsida</taxon>
        <taxon>eudicotyledons</taxon>
        <taxon>Gunneridae</taxon>
        <taxon>Pentapetalae</taxon>
        <taxon>rosids</taxon>
        <taxon>fabids</taxon>
        <taxon>Malpighiales</taxon>
        <taxon>Linaceae</taxon>
        <taxon>Linum</taxon>
    </lineage>
</organism>
<protein>
    <submittedName>
        <fullName evidence="1">Uncharacterized protein</fullName>
    </submittedName>
</protein>
<comment type="caution">
    <text evidence="1">The sequence shown here is derived from an EMBL/GenBank/DDBJ whole genome shotgun (WGS) entry which is preliminary data.</text>
</comment>
<gene>
    <name evidence="1" type="ORF">LITE_LOCUS28336</name>
</gene>
<dbReference type="EMBL" id="CAMGYJ010000007">
    <property type="protein sequence ID" value="CAI0444959.1"/>
    <property type="molecule type" value="Genomic_DNA"/>
</dbReference>
<evidence type="ECO:0000313" key="1">
    <source>
        <dbReference type="EMBL" id="CAI0444959.1"/>
    </source>
</evidence>
<accession>A0AAV0MFX0</accession>
<reference evidence="1" key="1">
    <citation type="submission" date="2022-08" db="EMBL/GenBank/DDBJ databases">
        <authorList>
            <person name="Gutierrez-Valencia J."/>
        </authorList>
    </citation>
    <scope>NUCLEOTIDE SEQUENCE</scope>
</reference>
<proteinExistence type="predicted"/>